<proteinExistence type="predicted"/>
<dbReference type="RefSeq" id="WP_103313769.1">
    <property type="nucleotide sequence ID" value="NZ_PPPD01000002.1"/>
</dbReference>
<dbReference type="InterPro" id="IPR050194">
    <property type="entry name" value="Glycosyltransferase_grp1"/>
</dbReference>
<evidence type="ECO:0000313" key="3">
    <source>
        <dbReference type="Proteomes" id="UP000236379"/>
    </source>
</evidence>
<organism evidence="2 3">
    <name type="scientific">Deinococcus koreensis</name>
    <dbReference type="NCBI Taxonomy" id="2054903"/>
    <lineage>
        <taxon>Bacteria</taxon>
        <taxon>Thermotogati</taxon>
        <taxon>Deinococcota</taxon>
        <taxon>Deinococci</taxon>
        <taxon>Deinococcales</taxon>
        <taxon>Deinococcaceae</taxon>
        <taxon>Deinococcus</taxon>
    </lineage>
</organism>
<evidence type="ECO:0000259" key="1">
    <source>
        <dbReference type="Pfam" id="PF13439"/>
    </source>
</evidence>
<dbReference type="Gene3D" id="3.40.50.2000">
    <property type="entry name" value="Glycogen Phosphorylase B"/>
    <property type="match status" value="2"/>
</dbReference>
<dbReference type="GO" id="GO:0016757">
    <property type="term" value="F:glycosyltransferase activity"/>
    <property type="evidence" value="ECO:0007669"/>
    <property type="project" value="TreeGrafter"/>
</dbReference>
<reference evidence="2 3" key="1">
    <citation type="submission" date="2018-01" db="EMBL/GenBank/DDBJ databases">
        <title>Deinococcus koreensis sp. nov., a radiation-resistant bacterium isolated from river water.</title>
        <authorList>
            <person name="Choi A."/>
        </authorList>
    </citation>
    <scope>NUCLEOTIDE SEQUENCE [LARGE SCALE GENOMIC DNA]</scope>
    <source>
        <strain evidence="2 3">SJW1-2</strain>
    </source>
</reference>
<dbReference type="EMBL" id="PPPD01000002">
    <property type="protein sequence ID" value="PNY79785.1"/>
    <property type="molecule type" value="Genomic_DNA"/>
</dbReference>
<accession>A0A2K3UTB6</accession>
<dbReference type="PANTHER" id="PTHR45947">
    <property type="entry name" value="SULFOQUINOVOSYL TRANSFERASE SQD2"/>
    <property type="match status" value="1"/>
</dbReference>
<dbReference type="Pfam" id="PF13692">
    <property type="entry name" value="Glyco_trans_1_4"/>
    <property type="match status" value="1"/>
</dbReference>
<keyword evidence="3" id="KW-1185">Reference proteome</keyword>
<dbReference type="SUPFAM" id="SSF53756">
    <property type="entry name" value="UDP-Glycosyltransferase/glycogen phosphorylase"/>
    <property type="match status" value="1"/>
</dbReference>
<dbReference type="PANTHER" id="PTHR45947:SF13">
    <property type="entry name" value="TRANSFERASE"/>
    <property type="match status" value="1"/>
</dbReference>
<dbReference type="Proteomes" id="UP000236379">
    <property type="component" value="Unassembled WGS sequence"/>
</dbReference>
<dbReference type="CDD" id="cd03801">
    <property type="entry name" value="GT4_PimA-like"/>
    <property type="match status" value="1"/>
</dbReference>
<protein>
    <submittedName>
        <fullName evidence="2">Glycosyl transferase family 1</fullName>
    </submittedName>
</protein>
<evidence type="ECO:0000313" key="2">
    <source>
        <dbReference type="EMBL" id="PNY79785.1"/>
    </source>
</evidence>
<sequence length="387" mass="42610">MKILLVHNFYQQAGGEDVVFEAERSMLVAAGHTVETYTVSNDDLKHVPALKMAIRTVWNAEAARTLAELVRRQNIDVVHFHNTFPMLSPAVYQAVRAAGAAAVQTLHNYRLVCANALLYRDDRPCEDCLGVLPWPAIKHRCYRESLAASATVAGTQVLHRVFRTYQREIDAYIALTSFARHKFIEGGLPPELLHVKPNFLDEDPGVGSGGGGYALFIGRLTPEKGIRTLLKAWENPGHALPLKILGHGPLAPEVEAAARLSPGIEWLGQRPRSEVMRLAGEAECLVFPSEWYEGFPMTIVEAFAVGLPVIASRVGALPEIVESGRTGLHFAPGDAESLKAAVGSMTTEKRALWSAGARAEFEHRYTRPQNILELMSIYHTALQRKGH</sequence>
<dbReference type="Pfam" id="PF13439">
    <property type="entry name" value="Glyco_transf_4"/>
    <property type="match status" value="1"/>
</dbReference>
<dbReference type="OrthoDB" id="9772485at2"/>
<name>A0A2K3UTB6_9DEIO</name>
<gene>
    <name evidence="2" type="ORF">CVO96_17715</name>
</gene>
<feature type="domain" description="Glycosyltransferase subfamily 4-like N-terminal" evidence="1">
    <location>
        <begin position="25"/>
        <end position="203"/>
    </location>
</feature>
<comment type="caution">
    <text evidence="2">The sequence shown here is derived from an EMBL/GenBank/DDBJ whole genome shotgun (WGS) entry which is preliminary data.</text>
</comment>
<dbReference type="AlphaFoldDB" id="A0A2K3UTB6"/>
<keyword evidence="2" id="KW-0808">Transferase</keyword>
<dbReference type="InterPro" id="IPR028098">
    <property type="entry name" value="Glyco_trans_4-like_N"/>
</dbReference>